<reference evidence="2 3" key="1">
    <citation type="submission" date="2018-01" db="EMBL/GenBank/DDBJ databases">
        <title>Cryobacterium sp. nov., from glaciers in China.</title>
        <authorList>
            <person name="Liu Q."/>
            <person name="Xin Y.-H."/>
        </authorList>
    </citation>
    <scope>NUCLEOTIDE SEQUENCE [LARGE SCALE GENOMIC DNA]</scope>
    <source>
        <strain evidence="2 3">TMN-42</strain>
    </source>
</reference>
<accession>A0A2S3ZCG6</accession>
<feature type="region of interest" description="Disordered" evidence="1">
    <location>
        <begin position="53"/>
        <end position="82"/>
    </location>
</feature>
<evidence type="ECO:0000256" key="1">
    <source>
        <dbReference type="SAM" id="MobiDB-lite"/>
    </source>
</evidence>
<dbReference type="EMBL" id="PPXD01000022">
    <property type="protein sequence ID" value="POH63921.1"/>
    <property type="molecule type" value="Genomic_DNA"/>
</dbReference>
<gene>
    <name evidence="2" type="ORF">C3B61_14140</name>
</gene>
<name>A0A2S3ZCG6_9MICO</name>
<keyword evidence="3" id="KW-1185">Reference proteome</keyword>
<organism evidence="2 3">
    <name type="scientific">Cryobacterium zongtaii</name>
    <dbReference type="NCBI Taxonomy" id="1259217"/>
    <lineage>
        <taxon>Bacteria</taxon>
        <taxon>Bacillati</taxon>
        <taxon>Actinomycetota</taxon>
        <taxon>Actinomycetes</taxon>
        <taxon>Micrococcales</taxon>
        <taxon>Microbacteriaceae</taxon>
        <taxon>Cryobacterium</taxon>
    </lineage>
</organism>
<protein>
    <submittedName>
        <fullName evidence="2">Uncharacterized protein</fullName>
    </submittedName>
</protein>
<proteinExistence type="predicted"/>
<comment type="caution">
    <text evidence="2">The sequence shown here is derived from an EMBL/GenBank/DDBJ whole genome shotgun (WGS) entry which is preliminary data.</text>
</comment>
<evidence type="ECO:0000313" key="3">
    <source>
        <dbReference type="Proteomes" id="UP000237340"/>
    </source>
</evidence>
<dbReference type="Proteomes" id="UP000237340">
    <property type="component" value="Unassembled WGS sequence"/>
</dbReference>
<feature type="compositionally biased region" description="Basic residues" evidence="1">
    <location>
        <begin position="67"/>
        <end position="82"/>
    </location>
</feature>
<dbReference type="AlphaFoldDB" id="A0A2S3ZCG6"/>
<sequence>MTGNRARGSVTAVAVRVARRIVQAALKTALVIVDALNIGPGSATSSVAHLPVLLPRRGGDEPSAAQPRRKPRFRRRRPRRSN</sequence>
<evidence type="ECO:0000313" key="2">
    <source>
        <dbReference type="EMBL" id="POH63921.1"/>
    </source>
</evidence>